<dbReference type="InterPro" id="IPR002052">
    <property type="entry name" value="DNA_methylase_N6_adenine_CS"/>
</dbReference>
<keyword evidence="8" id="KW-1185">Reference proteome</keyword>
<sequence length="237" mass="25344">MTTAPERSDATLETDNAPATLPRVFVPPGVYQPQEDSWLIAQAIRDIAISAGTAVLDFCTGSGVLALSAAERGATVVALDISRTAVLTARVNARLRRLPLTVRRGNLHRAKAFGPFDVVISNPPYVPALATDSAAPFAERWDAGPDGRAVLDPLCEAAWDLVRPGGSILIVHSAFSSAEQTLDRLRANGFDAAVVRRAMIPFGSVLRSRRTYLQSVGLCDPGCDEEELVVIRGDKPE</sequence>
<dbReference type="Pfam" id="PF05175">
    <property type="entry name" value="MTS"/>
    <property type="match status" value="1"/>
</dbReference>
<comment type="similarity">
    <text evidence="1">Belongs to the eukaryotic/archaeal PrmC-related family.</text>
</comment>
<name>A0A848K8V0_9NOCA</name>
<dbReference type="NCBIfam" id="TIGR00537">
    <property type="entry name" value="hemK_rel_arch"/>
    <property type="match status" value="1"/>
</dbReference>
<keyword evidence="3 7" id="KW-0808">Transferase</keyword>
<accession>A0A848K8V0</accession>
<evidence type="ECO:0000256" key="5">
    <source>
        <dbReference type="SAM" id="MobiDB-lite"/>
    </source>
</evidence>
<dbReference type="InterPro" id="IPR007848">
    <property type="entry name" value="Small_mtfrase_dom"/>
</dbReference>
<reference evidence="7 8" key="2">
    <citation type="submission" date="2020-06" db="EMBL/GenBank/DDBJ databases">
        <title>Antribacter stalactiti gen. nov., sp. nov., a new member of the family Nacardiaceae isolated from a cave.</title>
        <authorList>
            <person name="Kim I.S."/>
        </authorList>
    </citation>
    <scope>NUCLEOTIDE SEQUENCE [LARGE SCALE GENOMIC DNA]</scope>
    <source>
        <strain evidence="7 8">YC2-7</strain>
    </source>
</reference>
<dbReference type="RefSeq" id="WP_169584413.1">
    <property type="nucleotide sequence ID" value="NZ_VCQU01000001.1"/>
</dbReference>
<dbReference type="AlphaFoldDB" id="A0A848K8V0"/>
<feature type="compositionally biased region" description="Basic and acidic residues" evidence="5">
    <location>
        <begin position="1"/>
        <end position="10"/>
    </location>
</feature>
<feature type="domain" description="Methyltransferase small" evidence="6">
    <location>
        <begin position="51"/>
        <end position="184"/>
    </location>
</feature>
<evidence type="ECO:0000256" key="3">
    <source>
        <dbReference type="ARBA" id="ARBA00022679"/>
    </source>
</evidence>
<feature type="region of interest" description="Disordered" evidence="5">
    <location>
        <begin position="1"/>
        <end position="20"/>
    </location>
</feature>
<dbReference type="GO" id="GO:0003676">
    <property type="term" value="F:nucleic acid binding"/>
    <property type="evidence" value="ECO:0007669"/>
    <property type="project" value="InterPro"/>
</dbReference>
<dbReference type="PANTHER" id="PTHR45875">
    <property type="entry name" value="METHYLTRANSFERASE N6AMT1"/>
    <property type="match status" value="1"/>
</dbReference>
<dbReference type="InterPro" id="IPR004557">
    <property type="entry name" value="PrmC-related"/>
</dbReference>
<organism evidence="7 8">
    <name type="scientific">Antrihabitans stalactiti</name>
    <dbReference type="NCBI Taxonomy" id="2584121"/>
    <lineage>
        <taxon>Bacteria</taxon>
        <taxon>Bacillati</taxon>
        <taxon>Actinomycetota</taxon>
        <taxon>Actinomycetes</taxon>
        <taxon>Mycobacteriales</taxon>
        <taxon>Nocardiaceae</taxon>
        <taxon>Antrihabitans</taxon>
    </lineage>
</organism>
<dbReference type="GO" id="GO:0008170">
    <property type="term" value="F:N-methyltransferase activity"/>
    <property type="evidence" value="ECO:0007669"/>
    <property type="project" value="UniProtKB-ARBA"/>
</dbReference>
<proteinExistence type="inferred from homology"/>
<keyword evidence="2 7" id="KW-0489">Methyltransferase</keyword>
<dbReference type="SUPFAM" id="SSF53335">
    <property type="entry name" value="S-adenosyl-L-methionine-dependent methyltransferases"/>
    <property type="match status" value="1"/>
</dbReference>
<dbReference type="Gene3D" id="3.40.50.150">
    <property type="entry name" value="Vaccinia Virus protein VP39"/>
    <property type="match status" value="1"/>
</dbReference>
<evidence type="ECO:0000256" key="4">
    <source>
        <dbReference type="ARBA" id="ARBA00022691"/>
    </source>
</evidence>
<dbReference type="EMBL" id="VCQU01000001">
    <property type="protein sequence ID" value="NMN93714.1"/>
    <property type="molecule type" value="Genomic_DNA"/>
</dbReference>
<evidence type="ECO:0000313" key="8">
    <source>
        <dbReference type="Proteomes" id="UP000535543"/>
    </source>
</evidence>
<evidence type="ECO:0000313" key="7">
    <source>
        <dbReference type="EMBL" id="NMN93714.1"/>
    </source>
</evidence>
<evidence type="ECO:0000256" key="1">
    <source>
        <dbReference type="ARBA" id="ARBA00006149"/>
    </source>
</evidence>
<dbReference type="PANTHER" id="PTHR45875:SF1">
    <property type="entry name" value="METHYLTRANSFERASE N6AMT1"/>
    <property type="match status" value="1"/>
</dbReference>
<dbReference type="GO" id="GO:0032259">
    <property type="term" value="P:methylation"/>
    <property type="evidence" value="ECO:0007669"/>
    <property type="project" value="UniProtKB-KW"/>
</dbReference>
<dbReference type="GO" id="GO:0008757">
    <property type="term" value="F:S-adenosylmethionine-dependent methyltransferase activity"/>
    <property type="evidence" value="ECO:0007669"/>
    <property type="project" value="TreeGrafter"/>
</dbReference>
<dbReference type="GO" id="GO:0035657">
    <property type="term" value="C:eRF1 methyltransferase complex"/>
    <property type="evidence" value="ECO:0007669"/>
    <property type="project" value="TreeGrafter"/>
</dbReference>
<protein>
    <submittedName>
        <fullName evidence="7">Methyltransferase</fullName>
    </submittedName>
</protein>
<evidence type="ECO:0000256" key="2">
    <source>
        <dbReference type="ARBA" id="ARBA00022603"/>
    </source>
</evidence>
<dbReference type="PROSITE" id="PS00092">
    <property type="entry name" value="N6_MTASE"/>
    <property type="match status" value="1"/>
</dbReference>
<reference evidence="7 8" key="1">
    <citation type="submission" date="2019-05" db="EMBL/GenBank/DDBJ databases">
        <authorList>
            <person name="Lee S.D."/>
        </authorList>
    </citation>
    <scope>NUCLEOTIDE SEQUENCE [LARGE SCALE GENOMIC DNA]</scope>
    <source>
        <strain evidence="7 8">YC2-7</strain>
    </source>
</reference>
<comment type="caution">
    <text evidence="7">The sequence shown here is derived from an EMBL/GenBank/DDBJ whole genome shotgun (WGS) entry which is preliminary data.</text>
</comment>
<keyword evidence="4" id="KW-0949">S-adenosyl-L-methionine</keyword>
<dbReference type="GO" id="GO:0008276">
    <property type="term" value="F:protein methyltransferase activity"/>
    <property type="evidence" value="ECO:0007669"/>
    <property type="project" value="TreeGrafter"/>
</dbReference>
<dbReference type="Proteomes" id="UP000535543">
    <property type="component" value="Unassembled WGS sequence"/>
</dbReference>
<dbReference type="InterPro" id="IPR029063">
    <property type="entry name" value="SAM-dependent_MTases_sf"/>
</dbReference>
<evidence type="ECO:0000259" key="6">
    <source>
        <dbReference type="Pfam" id="PF05175"/>
    </source>
</evidence>
<gene>
    <name evidence="7" type="ORF">FGL95_01505</name>
</gene>
<dbReference type="CDD" id="cd02440">
    <property type="entry name" value="AdoMet_MTases"/>
    <property type="match status" value="1"/>
</dbReference>
<dbReference type="InterPro" id="IPR052190">
    <property type="entry name" value="Euk-Arch_PrmC-MTase"/>
</dbReference>